<sequence>MEDSSVCHDVDQKRFHNILQRSLTQFKLKKPMITNYMIYHLDYLVTNFCYFKDIALVSECLCTDNSRFNFAFYQKMNVFIRIIGFDSSGFPGDECNIDRLVDNLSIKGSMDSPSARAMEYIYPMTKEEWIRRSKDALFGLISECSNTSDTEDEDDKAKAKEAFRNFEINEYFGNGEEDLEYLVFNPTSKVLKYFFEVLAFHFRIHPHYMTEALNGDFITSFLNMLDFEPALNLFSILLGLKGLNMQKLAMLLKDAHPVSALIERKYYVALKMLLLADWIDDDSGSMSSDEEDFFHDEIMSAGEKLISIFLKEESYFEYKQIYDIIEILNCSRRCPRLKIPEFKRIDSKLILYIRLMVGQLDLLMDEIFQSKAYITFIDLFFGNPDNLALLVPLTIFLSSAIKDQSKFSMLIDIGFLDRFHDTCIKFISVDNGPRPAIESIFSCLVYIYPLITFYLSKIDKRLLDKDKWVYLSSMMDPYSRMEKLNYSNDEAIEMFLGGCPSESFARYICHLAVNEMPLPSIFLERK</sequence>
<evidence type="ECO:0000313" key="2">
    <source>
        <dbReference type="Proteomes" id="UP000010094"/>
    </source>
</evidence>
<dbReference type="AlphaFoldDB" id="I6ZV01"/>
<dbReference type="RefSeq" id="XP_009265073.1">
    <property type="nucleotide sequence ID" value="XM_009266798.1"/>
</dbReference>
<dbReference type="KEGG" id="ero:EROM_081600"/>
<dbReference type="HOGENOM" id="CLU_522772_0_0_1"/>
<gene>
    <name evidence="1" type="ordered locus">EROM_081600</name>
</gene>
<accession>I6ZV01</accession>
<dbReference type="OrthoDB" id="2190080at2759"/>
<keyword evidence="2" id="KW-1185">Reference proteome</keyword>
<organism evidence="1 2">
    <name type="scientific">Encephalitozoon romaleae (strain SJ-2008)</name>
    <name type="common">Microsporidian parasite</name>
    <dbReference type="NCBI Taxonomy" id="1178016"/>
    <lineage>
        <taxon>Eukaryota</taxon>
        <taxon>Fungi</taxon>
        <taxon>Fungi incertae sedis</taxon>
        <taxon>Microsporidia</taxon>
        <taxon>Unikaryonidae</taxon>
        <taxon>Encephalitozoon</taxon>
    </lineage>
</organism>
<protein>
    <submittedName>
        <fullName evidence="1">Uncharacterized protein</fullName>
    </submittedName>
</protein>
<dbReference type="VEuPathDB" id="MicrosporidiaDB:EROM_081600"/>
<dbReference type="EMBL" id="CP003525">
    <property type="protein sequence ID" value="AFN83576.1"/>
    <property type="molecule type" value="Genomic_DNA"/>
</dbReference>
<proteinExistence type="predicted"/>
<dbReference type="Proteomes" id="UP000010094">
    <property type="component" value="Chromosome VIII"/>
</dbReference>
<dbReference type="GeneID" id="20521895"/>
<reference evidence="1 2" key="1">
    <citation type="journal article" date="2012" name="Proc. Natl. Acad. Sci. U.S.A.">
        <title>Gain and loss of multiple functionally related, horizontally transferred genes in the reduced genomes of two microsporidian parasites.</title>
        <authorList>
            <person name="Pombert J.-F."/>
            <person name="Selman M."/>
            <person name="Burki F."/>
            <person name="Bardell F.T."/>
            <person name="Farinelli L."/>
            <person name="Solter L.F."/>
            <person name="Whitman D.W."/>
            <person name="Weiss L.M."/>
            <person name="Corradi N."/>
            <person name="Keeling P.J."/>
        </authorList>
    </citation>
    <scope>NUCLEOTIDE SEQUENCE [LARGE SCALE GENOMIC DNA]</scope>
    <source>
        <strain evidence="1 2">SJ-2008</strain>
    </source>
</reference>
<name>I6ZV01_ENCRO</name>
<evidence type="ECO:0000313" key="1">
    <source>
        <dbReference type="EMBL" id="AFN83576.1"/>
    </source>
</evidence>